<feature type="chain" id="PRO_5003772755" description="Secreted protein" evidence="1">
    <location>
        <begin position="23"/>
        <end position="112"/>
    </location>
</feature>
<proteinExistence type="predicted"/>
<accession>J3LKU5</accession>
<evidence type="ECO:0008006" key="4">
    <source>
        <dbReference type="Google" id="ProtNLM"/>
    </source>
</evidence>
<feature type="signal peptide" evidence="1">
    <location>
        <begin position="1"/>
        <end position="22"/>
    </location>
</feature>
<evidence type="ECO:0000313" key="3">
    <source>
        <dbReference type="Proteomes" id="UP000006038"/>
    </source>
</evidence>
<reference evidence="2" key="2">
    <citation type="submission" date="2013-04" db="UniProtKB">
        <authorList>
            <consortium name="EnsemblPlants"/>
        </authorList>
    </citation>
    <scope>IDENTIFICATION</scope>
</reference>
<evidence type="ECO:0000256" key="1">
    <source>
        <dbReference type="SAM" id="SignalP"/>
    </source>
</evidence>
<dbReference type="Proteomes" id="UP000006038">
    <property type="component" value="Chromosome 3"/>
</dbReference>
<dbReference type="eggNOG" id="ENOG502R5PY">
    <property type="taxonomic scope" value="Eukaryota"/>
</dbReference>
<keyword evidence="3" id="KW-1185">Reference proteome</keyword>
<protein>
    <recommendedName>
        <fullName evidence="4">Secreted protein</fullName>
    </recommendedName>
</protein>
<dbReference type="HOGENOM" id="CLU_2149732_0_0_1"/>
<dbReference type="EnsemblPlants" id="OB03G16710.1">
    <property type="protein sequence ID" value="OB03G16710.1"/>
    <property type="gene ID" value="OB03G16710"/>
</dbReference>
<organism evidence="2">
    <name type="scientific">Oryza brachyantha</name>
    <name type="common">malo sina</name>
    <dbReference type="NCBI Taxonomy" id="4533"/>
    <lineage>
        <taxon>Eukaryota</taxon>
        <taxon>Viridiplantae</taxon>
        <taxon>Streptophyta</taxon>
        <taxon>Embryophyta</taxon>
        <taxon>Tracheophyta</taxon>
        <taxon>Spermatophyta</taxon>
        <taxon>Magnoliopsida</taxon>
        <taxon>Liliopsida</taxon>
        <taxon>Poales</taxon>
        <taxon>Poaceae</taxon>
        <taxon>BOP clade</taxon>
        <taxon>Oryzoideae</taxon>
        <taxon>Oryzeae</taxon>
        <taxon>Oryzinae</taxon>
        <taxon>Oryza</taxon>
    </lineage>
</organism>
<name>J3LKU5_ORYBR</name>
<sequence length="112" mass="11864">MDSCSTATPLFLALAVAVPASSVSDVYPSFRCSADGRAAGTVAAGRCRFRWLRRSSLHHSFRLWDGSTRLDARFFSMTWSALRVVFTDAVGLASGAPVGVAEPPAGKASRSP</sequence>
<dbReference type="AlphaFoldDB" id="J3LKU5"/>
<evidence type="ECO:0000313" key="2">
    <source>
        <dbReference type="EnsemblPlants" id="OB03G16710.1"/>
    </source>
</evidence>
<dbReference type="Gramene" id="OB03G16710.1">
    <property type="protein sequence ID" value="OB03G16710.1"/>
    <property type="gene ID" value="OB03G16710"/>
</dbReference>
<reference evidence="2" key="1">
    <citation type="journal article" date="2013" name="Nat. Commun.">
        <title>Whole-genome sequencing of Oryza brachyantha reveals mechanisms underlying Oryza genome evolution.</title>
        <authorList>
            <person name="Chen J."/>
            <person name="Huang Q."/>
            <person name="Gao D."/>
            <person name="Wang J."/>
            <person name="Lang Y."/>
            <person name="Liu T."/>
            <person name="Li B."/>
            <person name="Bai Z."/>
            <person name="Luis Goicoechea J."/>
            <person name="Liang C."/>
            <person name="Chen C."/>
            <person name="Zhang W."/>
            <person name="Sun S."/>
            <person name="Liao Y."/>
            <person name="Zhang X."/>
            <person name="Yang L."/>
            <person name="Song C."/>
            <person name="Wang M."/>
            <person name="Shi J."/>
            <person name="Liu G."/>
            <person name="Liu J."/>
            <person name="Zhou H."/>
            <person name="Zhou W."/>
            <person name="Yu Q."/>
            <person name="An N."/>
            <person name="Chen Y."/>
            <person name="Cai Q."/>
            <person name="Wang B."/>
            <person name="Liu B."/>
            <person name="Min J."/>
            <person name="Huang Y."/>
            <person name="Wu H."/>
            <person name="Li Z."/>
            <person name="Zhang Y."/>
            <person name="Yin Y."/>
            <person name="Song W."/>
            <person name="Jiang J."/>
            <person name="Jackson S.A."/>
            <person name="Wing R.A."/>
            <person name="Wang J."/>
            <person name="Chen M."/>
        </authorList>
    </citation>
    <scope>NUCLEOTIDE SEQUENCE [LARGE SCALE GENOMIC DNA]</scope>
    <source>
        <strain evidence="2">cv. IRGC 101232</strain>
    </source>
</reference>
<keyword evidence="1" id="KW-0732">Signal</keyword>